<protein>
    <submittedName>
        <fullName evidence="2">Uncharacterized protein</fullName>
    </submittedName>
</protein>
<sequence length="79" mass="9038">MYLVNGNACQDTLCITYTRHNTNDSLITKEVPDGPEYKIDHHSRSGRTLRTQRKHDQEIHPETADCLCEAVRACRADSH</sequence>
<feature type="region of interest" description="Disordered" evidence="1">
    <location>
        <begin position="26"/>
        <end position="56"/>
    </location>
</feature>
<comment type="caution">
    <text evidence="2">The sequence shown here is derived from an EMBL/GenBank/DDBJ whole genome shotgun (WGS) entry which is preliminary data.</text>
</comment>
<dbReference type="Proteomes" id="UP000675880">
    <property type="component" value="Unassembled WGS sequence"/>
</dbReference>
<accession>A0ABN7KJ25</accession>
<gene>
    <name evidence="2" type="ORF">NSPZN2_10440</name>
</gene>
<evidence type="ECO:0000313" key="3">
    <source>
        <dbReference type="Proteomes" id="UP000675880"/>
    </source>
</evidence>
<proteinExistence type="predicted"/>
<evidence type="ECO:0000313" key="2">
    <source>
        <dbReference type="EMBL" id="CAE6695579.1"/>
    </source>
</evidence>
<reference evidence="2 3" key="1">
    <citation type="submission" date="2021-02" db="EMBL/GenBank/DDBJ databases">
        <authorList>
            <person name="Han P."/>
        </authorList>
    </citation>
    <scope>NUCLEOTIDE SEQUENCE [LARGE SCALE GENOMIC DNA]</scope>
    <source>
        <strain evidence="2">Candidatus Nitrospira sp. ZN2</strain>
    </source>
</reference>
<name>A0ABN7KJ25_9BACT</name>
<dbReference type="EMBL" id="CAJNBJ010000001">
    <property type="protein sequence ID" value="CAE6695579.1"/>
    <property type="molecule type" value="Genomic_DNA"/>
</dbReference>
<organism evidence="2 3">
    <name type="scientific">Nitrospira defluvii</name>
    <dbReference type="NCBI Taxonomy" id="330214"/>
    <lineage>
        <taxon>Bacteria</taxon>
        <taxon>Pseudomonadati</taxon>
        <taxon>Nitrospirota</taxon>
        <taxon>Nitrospiria</taxon>
        <taxon>Nitrospirales</taxon>
        <taxon>Nitrospiraceae</taxon>
        <taxon>Nitrospira</taxon>
    </lineage>
</organism>
<feature type="compositionally biased region" description="Basic and acidic residues" evidence="1">
    <location>
        <begin position="30"/>
        <end position="43"/>
    </location>
</feature>
<feature type="compositionally biased region" description="Basic residues" evidence="1">
    <location>
        <begin position="44"/>
        <end position="53"/>
    </location>
</feature>
<keyword evidence="3" id="KW-1185">Reference proteome</keyword>
<evidence type="ECO:0000256" key="1">
    <source>
        <dbReference type="SAM" id="MobiDB-lite"/>
    </source>
</evidence>